<dbReference type="GO" id="GO:0006412">
    <property type="term" value="P:translation"/>
    <property type="evidence" value="ECO:0007669"/>
    <property type="project" value="InterPro"/>
</dbReference>
<dbReference type="SUPFAM" id="SSF54189">
    <property type="entry name" value="Ribosomal proteins S24e, L23 and L15e"/>
    <property type="match status" value="1"/>
</dbReference>
<evidence type="ECO:0000256" key="1">
    <source>
        <dbReference type="ARBA" id="ARBA00006700"/>
    </source>
</evidence>
<name>B7T3T8_9ROSI</name>
<sequence length="173" mass="20331">MDGIQIAGWTYKRGRLFNQNQYTFNVESGFTKGEVKSSILEFRFFKDAKVIAINSHRLPGKGKMRRGRGRGPIMGHRIHYKRMILTIQPKPGSYLRTPLPLQNTNSSIRSIIRRLQSLEREKKNSSIRFLSLSLSLYLRFLRQSLEIEKKNSSIRPLLQKKRRTKIKQKRKNT</sequence>
<keyword evidence="3" id="KW-0687">Ribonucleoprotein</keyword>
<evidence type="ECO:0000256" key="3">
    <source>
        <dbReference type="ARBA" id="ARBA00023274"/>
    </source>
</evidence>
<geneLocation type="plastid" evidence="5"/>
<evidence type="ECO:0000256" key="2">
    <source>
        <dbReference type="ARBA" id="ARBA00022980"/>
    </source>
</evidence>
<evidence type="ECO:0000313" key="5">
    <source>
        <dbReference type="EMBL" id="ACH47397.1"/>
    </source>
</evidence>
<reference evidence="5" key="1">
    <citation type="journal article" date="2008" name="Proc. Natl. Acad. Sci. U.S.A.">
        <title>Genome-wide analyses of Geraniaceae plastid DNA reveal unprecedented patterns of increased nucleotide substitutions.</title>
        <authorList>
            <person name="Guisinger M.M."/>
            <person name="Kuehl J.V."/>
            <person name="Boore J.L."/>
            <person name="Jansen R.K."/>
        </authorList>
    </citation>
    <scope>NUCLEOTIDE SEQUENCE</scope>
</reference>
<dbReference type="GO" id="GO:0003729">
    <property type="term" value="F:mRNA binding"/>
    <property type="evidence" value="ECO:0007669"/>
    <property type="project" value="UniProtKB-ARBA"/>
</dbReference>
<dbReference type="InterPro" id="IPR013025">
    <property type="entry name" value="Ribosomal_uL23-like"/>
</dbReference>
<gene>
    <name evidence="5" type="primary">rpl23</name>
</gene>
<dbReference type="InterPro" id="IPR012678">
    <property type="entry name" value="Ribosomal_uL23/eL15/eS24_sf"/>
</dbReference>
<protein>
    <submittedName>
        <fullName evidence="5">Ribosomal protein L23</fullName>
    </submittedName>
</protein>
<accession>B7T3T8</accession>
<keyword evidence="5" id="KW-0150">Chloroplast</keyword>
<keyword evidence="4" id="KW-0175">Coiled coil</keyword>
<feature type="coiled-coil region" evidence="4">
    <location>
        <begin position="101"/>
        <end position="128"/>
    </location>
</feature>
<dbReference type="GeneID" id="9830002"/>
<dbReference type="GO" id="GO:1990904">
    <property type="term" value="C:ribonucleoprotein complex"/>
    <property type="evidence" value="ECO:0007669"/>
    <property type="project" value="UniProtKB-KW"/>
</dbReference>
<reference evidence="6" key="2">
    <citation type="journal article" date="2011" name="Mol. Biol. Evol.">
        <title>Extreme reconfiguration of plastid genomes in the angiosperm family Geraniaceae: rearrangements, repeats, and codon usage.</title>
        <authorList>
            <person name="Guisinger M.M."/>
            <person name="Kuehl J.V."/>
            <person name="Boore J.L."/>
            <person name="Jansen R.K."/>
        </authorList>
    </citation>
    <scope>NUCLEOTIDE SEQUENCE</scope>
</reference>
<dbReference type="EMBL" id="HM125538">
    <property type="protein sequence ID" value="ADJ66422.1"/>
    <property type="molecule type" value="Genomic_DNA"/>
</dbReference>
<dbReference type="EMBL" id="EU922431">
    <property type="protein sequence ID" value="ACH47397.1"/>
    <property type="molecule type" value="Genomic_DNA"/>
</dbReference>
<dbReference type="Pfam" id="PF00276">
    <property type="entry name" value="Ribosomal_L23"/>
    <property type="match status" value="1"/>
</dbReference>
<dbReference type="GO" id="GO:0005840">
    <property type="term" value="C:ribosome"/>
    <property type="evidence" value="ECO:0007669"/>
    <property type="project" value="UniProtKB-KW"/>
</dbReference>
<dbReference type="InterPro" id="IPR012677">
    <property type="entry name" value="Nucleotide-bd_a/b_plait_sf"/>
</dbReference>
<evidence type="ECO:0000313" key="6">
    <source>
        <dbReference type="EMBL" id="ADJ66422.1"/>
    </source>
</evidence>
<organism evidence="5">
    <name type="scientific">Monsonia speciosa</name>
    <dbReference type="NCBI Taxonomy" id="163694"/>
    <lineage>
        <taxon>Eukaryota</taxon>
        <taxon>Viridiplantae</taxon>
        <taxon>Streptophyta</taxon>
        <taxon>Embryophyta</taxon>
        <taxon>Tracheophyta</taxon>
        <taxon>Spermatophyta</taxon>
        <taxon>Magnoliopsida</taxon>
        <taxon>eudicotyledons</taxon>
        <taxon>Gunneridae</taxon>
        <taxon>Pentapetalae</taxon>
        <taxon>rosids</taxon>
        <taxon>malvids</taxon>
        <taxon>Geraniales</taxon>
        <taxon>Geraniaceae</taxon>
        <taxon>Monsonia</taxon>
    </lineage>
</organism>
<keyword evidence="2 5" id="KW-0689">Ribosomal protein</keyword>
<dbReference type="Gene3D" id="3.30.70.330">
    <property type="match status" value="1"/>
</dbReference>
<evidence type="ECO:0000256" key="4">
    <source>
        <dbReference type="SAM" id="Coils"/>
    </source>
</evidence>
<keyword evidence="5" id="KW-0934">Plastid</keyword>
<comment type="similarity">
    <text evidence="1">Belongs to the universal ribosomal protein uL23 family.</text>
</comment>
<dbReference type="AlphaFoldDB" id="B7T3T8"/>
<dbReference type="RefSeq" id="YP_003934287.1">
    <property type="nucleotide sequence ID" value="NC_014582.1"/>
</dbReference>
<proteinExistence type="inferred from homology"/>
<dbReference type="GO" id="GO:0003735">
    <property type="term" value="F:structural constituent of ribosome"/>
    <property type="evidence" value="ECO:0007669"/>
    <property type="project" value="InterPro"/>
</dbReference>